<evidence type="ECO:0000256" key="1">
    <source>
        <dbReference type="SAM" id="Phobius"/>
    </source>
</evidence>
<organism evidence="2 3">
    <name type="scientific">Senna tora</name>
    <dbReference type="NCBI Taxonomy" id="362788"/>
    <lineage>
        <taxon>Eukaryota</taxon>
        <taxon>Viridiplantae</taxon>
        <taxon>Streptophyta</taxon>
        <taxon>Embryophyta</taxon>
        <taxon>Tracheophyta</taxon>
        <taxon>Spermatophyta</taxon>
        <taxon>Magnoliopsida</taxon>
        <taxon>eudicotyledons</taxon>
        <taxon>Gunneridae</taxon>
        <taxon>Pentapetalae</taxon>
        <taxon>rosids</taxon>
        <taxon>fabids</taxon>
        <taxon>Fabales</taxon>
        <taxon>Fabaceae</taxon>
        <taxon>Caesalpinioideae</taxon>
        <taxon>Cassia clade</taxon>
        <taxon>Senna</taxon>
    </lineage>
</organism>
<evidence type="ECO:0000313" key="2">
    <source>
        <dbReference type="EMBL" id="KAF7807383.1"/>
    </source>
</evidence>
<accession>A0A834SMU8</accession>
<protein>
    <submittedName>
        <fullName evidence="2">Pol polyprotein</fullName>
    </submittedName>
</protein>
<reference evidence="2" key="1">
    <citation type="submission" date="2020-09" db="EMBL/GenBank/DDBJ databases">
        <title>Genome-Enabled Discovery of Anthraquinone Biosynthesis in Senna tora.</title>
        <authorList>
            <person name="Kang S.-H."/>
            <person name="Pandey R.P."/>
            <person name="Lee C.-M."/>
            <person name="Sim J.-S."/>
            <person name="Jeong J.-T."/>
            <person name="Choi B.-S."/>
            <person name="Jung M."/>
            <person name="Ginzburg D."/>
            <person name="Zhao K."/>
            <person name="Won S.Y."/>
            <person name="Oh T.-J."/>
            <person name="Yu Y."/>
            <person name="Kim N.-H."/>
            <person name="Lee O.R."/>
            <person name="Lee T.-H."/>
            <person name="Bashyal P."/>
            <person name="Kim T.-S."/>
            <person name="Lee W.-H."/>
            <person name="Kawkins C."/>
            <person name="Kim C.-K."/>
            <person name="Kim J.S."/>
            <person name="Ahn B.O."/>
            <person name="Rhee S.Y."/>
            <person name="Sohng J.K."/>
        </authorList>
    </citation>
    <scope>NUCLEOTIDE SEQUENCE</scope>
    <source>
        <tissue evidence="2">Leaf</tissue>
    </source>
</reference>
<sequence>MSFAFLPRGEKRNERLERTHLGGKNRRLVTERGGVVYDNRSTAVGVAFEEETWWKECATQGHASRRQSSREIPEAFCWRCTELGMARLCRQLSRADGNPSVSIAISYHSFFLFAIFAQWSQMYMFVDLVESLELKDMLRLVGMVHQTNASSFRWCLSGLDFSEIGSKPFILLEAHNIVLPFFPLEGPSLAVGLHCCSSFRKLFLFLGVIEAGVELMEQCFQGLTNKLGSIVSDEGLWNTELIDNIRPGELLHSLSSNFCQGFNLYPLYEKIYGHNQELPLAHGLREWTWNIHPPSIKRPWCHNVMVFGLGYIREVCIMLAWLAFLNQNLGIIFNIFLLAKSSSGSSRVARYLKIGDLQSLISLVVRLSISGSSMLGQSKADWRMSLHPHLAEALASLERQSALSF</sequence>
<dbReference type="AlphaFoldDB" id="A0A834SMU8"/>
<keyword evidence="1" id="KW-0472">Membrane</keyword>
<feature type="transmembrane region" description="Helical" evidence="1">
    <location>
        <begin position="315"/>
        <end position="337"/>
    </location>
</feature>
<dbReference type="Proteomes" id="UP000634136">
    <property type="component" value="Unassembled WGS sequence"/>
</dbReference>
<gene>
    <name evidence="2" type="ORF">G2W53_039544</name>
</gene>
<keyword evidence="1" id="KW-1133">Transmembrane helix</keyword>
<proteinExistence type="predicted"/>
<evidence type="ECO:0000313" key="3">
    <source>
        <dbReference type="Proteomes" id="UP000634136"/>
    </source>
</evidence>
<comment type="caution">
    <text evidence="2">The sequence shown here is derived from an EMBL/GenBank/DDBJ whole genome shotgun (WGS) entry which is preliminary data.</text>
</comment>
<keyword evidence="1" id="KW-0812">Transmembrane</keyword>
<name>A0A834SMU8_9FABA</name>
<keyword evidence="3" id="KW-1185">Reference proteome</keyword>
<dbReference type="EMBL" id="JAAIUW010000012">
    <property type="protein sequence ID" value="KAF7807383.1"/>
    <property type="molecule type" value="Genomic_DNA"/>
</dbReference>